<dbReference type="InterPro" id="IPR038756">
    <property type="entry name" value="CheX-like"/>
</dbReference>
<evidence type="ECO:0000313" key="4">
    <source>
        <dbReference type="Proteomes" id="UP000430670"/>
    </source>
</evidence>
<dbReference type="InterPro" id="IPR028051">
    <property type="entry name" value="CheX-like_dom"/>
</dbReference>
<gene>
    <name evidence="3" type="ORF">GJ688_07850</name>
</gene>
<dbReference type="PANTHER" id="PTHR39452">
    <property type="entry name" value="CHEY-P PHOSPHATASE CHEX"/>
    <property type="match status" value="1"/>
</dbReference>
<dbReference type="CDD" id="cd17906">
    <property type="entry name" value="CheX"/>
    <property type="match status" value="1"/>
</dbReference>
<evidence type="ECO:0000313" key="3">
    <source>
        <dbReference type="EMBL" id="MTV48894.1"/>
    </source>
</evidence>
<keyword evidence="1" id="KW-0145">Chemotaxis</keyword>
<dbReference type="PANTHER" id="PTHR39452:SF1">
    <property type="entry name" value="CHEY-P PHOSPHATASE CHEX"/>
    <property type="match status" value="1"/>
</dbReference>
<sequence>MEDKYISPFLEALKNVISQFGVTDIRFGKPERKETMHVDTDITAVLGLVGNLRGNVAYSMSSETAKKTVSAMMYGMPVEEIDSIARSAIGEMANMITGNAISSSLSLLLSGEKTTFDITPPSIIFGKDIYFIISSIETVSVPVDTSIGRIEVNIGLEI</sequence>
<keyword evidence="4" id="KW-1185">Reference proteome</keyword>
<evidence type="ECO:0000256" key="1">
    <source>
        <dbReference type="ARBA" id="ARBA00022500"/>
    </source>
</evidence>
<dbReference type="Proteomes" id="UP000430670">
    <property type="component" value="Unassembled WGS sequence"/>
</dbReference>
<dbReference type="Pfam" id="PF13690">
    <property type="entry name" value="CheX"/>
    <property type="match status" value="1"/>
</dbReference>
<dbReference type="SUPFAM" id="SSF103039">
    <property type="entry name" value="CheC-like"/>
    <property type="match status" value="1"/>
</dbReference>
<name>A0A6I3SJ20_HELMO</name>
<dbReference type="Gene3D" id="3.40.1550.10">
    <property type="entry name" value="CheC-like"/>
    <property type="match status" value="1"/>
</dbReference>
<dbReference type="RefSeq" id="WP_155476000.1">
    <property type="nucleotide sequence ID" value="NZ_WNKU01000007.1"/>
</dbReference>
<evidence type="ECO:0000259" key="2">
    <source>
        <dbReference type="Pfam" id="PF13690"/>
    </source>
</evidence>
<reference evidence="3 4" key="1">
    <citation type="submission" date="2019-11" db="EMBL/GenBank/DDBJ databases">
        <title>Whole-genome sequence of a the green, strictly anaerobic photosynthetic bacterium Heliobacillus mobilis DSM 6151.</title>
        <authorList>
            <person name="Kyndt J.A."/>
            <person name="Meyer T.E."/>
        </authorList>
    </citation>
    <scope>NUCLEOTIDE SEQUENCE [LARGE SCALE GENOMIC DNA]</scope>
    <source>
        <strain evidence="3 4">DSM 6151</strain>
    </source>
</reference>
<protein>
    <submittedName>
        <fullName evidence="3">Chemotaxis protein CheX</fullName>
    </submittedName>
</protein>
<dbReference type="GO" id="GO:0006935">
    <property type="term" value="P:chemotaxis"/>
    <property type="evidence" value="ECO:0007669"/>
    <property type="project" value="UniProtKB-KW"/>
</dbReference>
<proteinExistence type="predicted"/>
<dbReference type="OrthoDB" id="9788100at2"/>
<accession>A0A6I3SJ20</accession>
<feature type="domain" description="Chemotaxis phosphatase CheX-like" evidence="2">
    <location>
        <begin position="42"/>
        <end position="129"/>
    </location>
</feature>
<comment type="caution">
    <text evidence="3">The sequence shown here is derived from an EMBL/GenBank/DDBJ whole genome shotgun (WGS) entry which is preliminary data.</text>
</comment>
<dbReference type="EMBL" id="WNKU01000007">
    <property type="protein sequence ID" value="MTV48894.1"/>
    <property type="molecule type" value="Genomic_DNA"/>
</dbReference>
<dbReference type="AlphaFoldDB" id="A0A6I3SJ20"/>
<dbReference type="InterPro" id="IPR028976">
    <property type="entry name" value="CheC-like_sf"/>
</dbReference>
<organism evidence="3 4">
    <name type="scientific">Heliobacterium mobile</name>
    <name type="common">Heliobacillus mobilis</name>
    <dbReference type="NCBI Taxonomy" id="28064"/>
    <lineage>
        <taxon>Bacteria</taxon>
        <taxon>Bacillati</taxon>
        <taxon>Bacillota</taxon>
        <taxon>Clostridia</taxon>
        <taxon>Eubacteriales</taxon>
        <taxon>Heliobacteriaceae</taxon>
        <taxon>Heliobacterium</taxon>
    </lineage>
</organism>